<proteinExistence type="predicted"/>
<evidence type="ECO:0000313" key="2">
    <source>
        <dbReference type="EMBL" id="EHL02546.1"/>
    </source>
</evidence>
<keyword evidence="3" id="KW-1185">Reference proteome</keyword>
<reference evidence="2 3" key="1">
    <citation type="journal article" date="2012" name="Eukaryot. Cell">
        <title>Genome sequence of the fungus Glarea lozoyensis: the first genome sequence of a species from the Helotiaceae family.</title>
        <authorList>
            <person name="Youssar L."/>
            <person name="Gruening B.A."/>
            <person name="Erxleben A."/>
            <person name="Guenther S."/>
            <person name="Huettel W."/>
        </authorList>
    </citation>
    <scope>NUCLEOTIDE SEQUENCE [LARGE SCALE GENOMIC DNA]</scope>
    <source>
        <strain evidence="3">ATCC 74030 / MF5533</strain>
    </source>
</reference>
<accession>H0EFT2</accession>
<sequence>MGKKSKKSNKTPKAPKVKPNGFEEFYADPPITPEEAIEERHDLYSPTRPFPDRIQTCIQRYRARRKLDEIKANCFNKYLILGGIESTNKAFTGGALDDETLATTTADEIAAIQATDFVRPGNKKYYDPAESDKWIVDWEGVAKGFLIPTQLEMESEQLIKLYCAVIKNFLNYVLQHEVCPEYVEDVMAARRICGQAEEELNAIRRLGKKLPGNFNIALSTLFGGVYFGINQADQPWQEHAIGMTVEKAEEVLKKGVQALDALGYVWKKADIVVISSTRDYEVTAIELPKEEDGMLGFFKCKPWEGPQSDVYEAPNKTPLSTQEETFYVDADIIELIQVGMKVEMIVREIDNGFKFFDHAGFFCSFYTCLENEKMVDWKEPVLNTRPGPTEDDPDAEERMMQSEMAVE</sequence>
<dbReference type="OrthoDB" id="435402at2759"/>
<dbReference type="InterPro" id="IPR018606">
    <property type="entry name" value="Arb1"/>
</dbReference>
<dbReference type="EMBL" id="AGUE01000021">
    <property type="protein sequence ID" value="EHL02546.1"/>
    <property type="molecule type" value="Genomic_DNA"/>
</dbReference>
<name>H0EFT2_GLAL7</name>
<dbReference type="GO" id="GO:0031047">
    <property type="term" value="P:regulatory ncRNA-mediated gene silencing"/>
    <property type="evidence" value="ECO:0007669"/>
    <property type="project" value="InterPro"/>
</dbReference>
<dbReference type="HOGENOM" id="CLU_023193_2_0_1"/>
<feature type="region of interest" description="Disordered" evidence="1">
    <location>
        <begin position="381"/>
        <end position="407"/>
    </location>
</feature>
<comment type="caution">
    <text evidence="2">The sequence shown here is derived from an EMBL/GenBank/DDBJ whole genome shotgun (WGS) entry which is preliminary data.</text>
</comment>
<dbReference type="Pfam" id="PF09692">
    <property type="entry name" value="Arb1"/>
    <property type="match status" value="1"/>
</dbReference>
<protein>
    <submittedName>
        <fullName evidence="2">Putative Argonaute-binding protein 1</fullName>
    </submittedName>
</protein>
<dbReference type="GO" id="GO:0033167">
    <property type="term" value="C:ARC complex"/>
    <property type="evidence" value="ECO:0007669"/>
    <property type="project" value="InterPro"/>
</dbReference>
<evidence type="ECO:0000313" key="3">
    <source>
        <dbReference type="Proteomes" id="UP000005446"/>
    </source>
</evidence>
<dbReference type="InParanoid" id="H0EFT2"/>
<gene>
    <name evidence="2" type="ORF">M7I_1340</name>
</gene>
<evidence type="ECO:0000256" key="1">
    <source>
        <dbReference type="SAM" id="MobiDB-lite"/>
    </source>
</evidence>
<organism evidence="2 3">
    <name type="scientific">Glarea lozoyensis (strain ATCC 74030 / MF5533)</name>
    <dbReference type="NCBI Taxonomy" id="1104152"/>
    <lineage>
        <taxon>Eukaryota</taxon>
        <taxon>Fungi</taxon>
        <taxon>Dikarya</taxon>
        <taxon>Ascomycota</taxon>
        <taxon>Pezizomycotina</taxon>
        <taxon>Leotiomycetes</taxon>
        <taxon>Helotiales</taxon>
        <taxon>Helotiaceae</taxon>
        <taxon>Glarea</taxon>
    </lineage>
</organism>
<dbReference type="Proteomes" id="UP000005446">
    <property type="component" value="Unassembled WGS sequence"/>
</dbReference>
<feature type="region of interest" description="Disordered" evidence="1">
    <location>
        <begin position="1"/>
        <end position="29"/>
    </location>
</feature>
<dbReference type="AlphaFoldDB" id="H0EFT2"/>
<feature type="compositionally biased region" description="Basic residues" evidence="1">
    <location>
        <begin position="1"/>
        <end position="16"/>
    </location>
</feature>